<dbReference type="InterPro" id="IPR013154">
    <property type="entry name" value="ADH-like_N"/>
</dbReference>
<dbReference type="SUPFAM" id="SSF50129">
    <property type="entry name" value="GroES-like"/>
    <property type="match status" value="1"/>
</dbReference>
<reference evidence="3 4" key="1">
    <citation type="submission" date="2019-08" db="EMBL/GenBank/DDBJ databases">
        <authorList>
            <person name="Alioto T."/>
            <person name="Alioto T."/>
            <person name="Gomez Garrido J."/>
        </authorList>
    </citation>
    <scope>NUCLEOTIDE SEQUENCE [LARGE SCALE GENOMIC DNA]</scope>
</reference>
<dbReference type="OrthoDB" id="9930022at2759"/>
<keyword evidence="1" id="KW-0472">Membrane</keyword>
<protein>
    <submittedName>
        <fullName evidence="3">NAD(P)-binding domain,GroES-like,Polyketide synthase, enoylreductase domain,Alcohol dehydrogenase, N</fullName>
    </submittedName>
</protein>
<organism evidence="3 4">
    <name type="scientific">Cinara cedri</name>
    <dbReference type="NCBI Taxonomy" id="506608"/>
    <lineage>
        <taxon>Eukaryota</taxon>
        <taxon>Metazoa</taxon>
        <taxon>Ecdysozoa</taxon>
        <taxon>Arthropoda</taxon>
        <taxon>Hexapoda</taxon>
        <taxon>Insecta</taxon>
        <taxon>Pterygota</taxon>
        <taxon>Neoptera</taxon>
        <taxon>Paraneoptera</taxon>
        <taxon>Hemiptera</taxon>
        <taxon>Sternorrhyncha</taxon>
        <taxon>Aphidomorpha</taxon>
        <taxon>Aphidoidea</taxon>
        <taxon>Aphididae</taxon>
        <taxon>Lachninae</taxon>
        <taxon>Cinara</taxon>
    </lineage>
</organism>
<sequence length="500" mass="56504">MGKIITDLCNGLDTFKVFWTTVLENGAVVFDRWSLQSHEFILESLNSRSIRNAHEGIHLALEQLTETWVEAKCVFQQYNLDFFIDALQSKIIYLTGNNFNRSHVYIGFAGLFLGSGVGFLIGISVKPSSITVTHMKAVSATNYNGIESITLLEDIVTPAITEPNQVMIMVRAAALDQMDVLIASGYGSFIRKFLLKYTRHKSMHREFPLILGRDCSGVVIDLGSDVRHDININDEVWVSLPPWSFCGTLCETIVVEDKYVGHKPQTLSHEQAATLPYSGTLAWLAVFQTANLTSLNAIDKKICVYCRDTSVCLLITQLCYNLGAEVTIVGTDRVCRLMKYFGAKNTYDKETFSIDQLLSTAPNGYDYVFNTASEIHNTLCKQLCKDGGKLIPLAPHQFQYDSYGPIHQFFSMLWLKLTYIFKNTKSWDHYEFDFRILNELSSMADSFIIKPVLDTTFMEHEFDRAFKRVENNQNIGKVVLKFSNLNSSTAMVPRSSGILF</sequence>
<evidence type="ECO:0000313" key="3">
    <source>
        <dbReference type="EMBL" id="VVC37512.1"/>
    </source>
</evidence>
<keyword evidence="1" id="KW-0812">Transmembrane</keyword>
<evidence type="ECO:0000256" key="1">
    <source>
        <dbReference type="SAM" id="Phobius"/>
    </source>
</evidence>
<dbReference type="PANTHER" id="PTHR11695:SF294">
    <property type="entry name" value="RETICULON-4-INTERACTING PROTEIN 1, MITOCHONDRIAL"/>
    <property type="match status" value="1"/>
</dbReference>
<dbReference type="EMBL" id="CABPRJ010001448">
    <property type="protein sequence ID" value="VVC37512.1"/>
    <property type="molecule type" value="Genomic_DNA"/>
</dbReference>
<dbReference type="Pfam" id="PF13602">
    <property type="entry name" value="ADH_zinc_N_2"/>
    <property type="match status" value="1"/>
</dbReference>
<gene>
    <name evidence="3" type="ORF">CINCED_3A019415</name>
</gene>
<keyword evidence="4" id="KW-1185">Reference proteome</keyword>
<dbReference type="SUPFAM" id="SSF51735">
    <property type="entry name" value="NAD(P)-binding Rossmann-fold domains"/>
    <property type="match status" value="1"/>
</dbReference>
<dbReference type="InterPro" id="IPR011032">
    <property type="entry name" value="GroES-like_sf"/>
</dbReference>
<keyword evidence="1" id="KW-1133">Transmembrane helix</keyword>
<name>A0A5E4MYS3_9HEMI</name>
<dbReference type="PANTHER" id="PTHR11695">
    <property type="entry name" value="ALCOHOL DEHYDROGENASE RELATED"/>
    <property type="match status" value="1"/>
</dbReference>
<dbReference type="Gene3D" id="3.40.50.720">
    <property type="entry name" value="NAD(P)-binding Rossmann-like Domain"/>
    <property type="match status" value="1"/>
</dbReference>
<dbReference type="AlphaFoldDB" id="A0A5E4MYS3"/>
<dbReference type="Pfam" id="PF08240">
    <property type="entry name" value="ADH_N"/>
    <property type="match status" value="1"/>
</dbReference>
<feature type="transmembrane region" description="Helical" evidence="1">
    <location>
        <begin position="104"/>
        <end position="125"/>
    </location>
</feature>
<dbReference type="SMART" id="SM00829">
    <property type="entry name" value="PKS_ER"/>
    <property type="match status" value="1"/>
</dbReference>
<proteinExistence type="predicted"/>
<dbReference type="GO" id="GO:0016491">
    <property type="term" value="F:oxidoreductase activity"/>
    <property type="evidence" value="ECO:0007669"/>
    <property type="project" value="InterPro"/>
</dbReference>
<dbReference type="InterPro" id="IPR020843">
    <property type="entry name" value="ER"/>
</dbReference>
<dbReference type="Gene3D" id="3.90.180.10">
    <property type="entry name" value="Medium-chain alcohol dehydrogenases, catalytic domain"/>
    <property type="match status" value="1"/>
</dbReference>
<dbReference type="InterPro" id="IPR050700">
    <property type="entry name" value="YIM1/Zinc_Alcohol_DH_Fams"/>
</dbReference>
<dbReference type="GO" id="GO:0005739">
    <property type="term" value="C:mitochondrion"/>
    <property type="evidence" value="ECO:0007669"/>
    <property type="project" value="TreeGrafter"/>
</dbReference>
<dbReference type="InterPro" id="IPR036291">
    <property type="entry name" value="NAD(P)-bd_dom_sf"/>
</dbReference>
<evidence type="ECO:0000259" key="2">
    <source>
        <dbReference type="SMART" id="SM00829"/>
    </source>
</evidence>
<feature type="domain" description="Enoyl reductase (ER)" evidence="2">
    <location>
        <begin position="145"/>
        <end position="480"/>
    </location>
</feature>
<evidence type="ECO:0000313" key="4">
    <source>
        <dbReference type="Proteomes" id="UP000325440"/>
    </source>
</evidence>
<dbReference type="Proteomes" id="UP000325440">
    <property type="component" value="Unassembled WGS sequence"/>
</dbReference>
<accession>A0A5E4MYS3</accession>